<evidence type="ECO:0000256" key="3">
    <source>
        <dbReference type="ARBA" id="ARBA00023125"/>
    </source>
</evidence>
<dbReference type="GO" id="GO:0015074">
    <property type="term" value="P:DNA integration"/>
    <property type="evidence" value="ECO:0007669"/>
    <property type="project" value="UniProtKB-KW"/>
</dbReference>
<keyword evidence="2" id="KW-0229">DNA integration</keyword>
<keyword evidence="4" id="KW-0233">DNA recombination</keyword>
<dbReference type="PROSITE" id="PS00397">
    <property type="entry name" value="RECOMBINASES_1"/>
    <property type="match status" value="1"/>
</dbReference>
<dbReference type="Gene3D" id="1.10.10.60">
    <property type="entry name" value="Homeodomain-like"/>
    <property type="match status" value="1"/>
</dbReference>
<protein>
    <submittedName>
        <fullName evidence="8">Resolvase</fullName>
    </submittedName>
</protein>
<evidence type="ECO:0000256" key="4">
    <source>
        <dbReference type="ARBA" id="ARBA00023172"/>
    </source>
</evidence>
<dbReference type="PANTHER" id="PTHR30461">
    <property type="entry name" value="DNA-INVERTASE FROM LAMBDOID PROPHAGE"/>
    <property type="match status" value="1"/>
</dbReference>
<evidence type="ECO:0000313" key="9">
    <source>
        <dbReference type="Proteomes" id="UP000270034"/>
    </source>
</evidence>
<dbReference type="AlphaFoldDB" id="A0A2Z5ZHX1"/>
<dbReference type="InterPro" id="IPR006118">
    <property type="entry name" value="Recombinase_CS"/>
</dbReference>
<accession>A0A2Z5ZHX1</accession>
<dbReference type="EMBL" id="AP018515">
    <property type="protein sequence ID" value="BBC79969.1"/>
    <property type="molecule type" value="Genomic_DNA"/>
</dbReference>
<dbReference type="InterPro" id="IPR009057">
    <property type="entry name" value="Homeodomain-like_sf"/>
</dbReference>
<gene>
    <name evidence="8" type="ORF">AcetOrient_orf02441</name>
</gene>
<proteinExistence type="inferred from homology"/>
<evidence type="ECO:0000259" key="7">
    <source>
        <dbReference type="PROSITE" id="PS51736"/>
    </source>
</evidence>
<evidence type="ECO:0000256" key="1">
    <source>
        <dbReference type="ARBA" id="ARBA00009913"/>
    </source>
</evidence>
<sequence length="190" mass="21162">MDYGYARVSTDDQTNDPQIKELVRYGLTSRTIRTEKISGSVLASRRPVLSELLKVLKKGDTLTVVKLDRLGRNAVDVLSLIDTLHEKAISVRILNLGVDTAKPSGRLFLTLLAGFAEFEREIIRERCIAGLESARANGVHLGRKSSLTKHQRTHAQRLREEGKSVSEVARILNTSRMTAWRAMNPVQAVS</sequence>
<dbReference type="CDD" id="cd03768">
    <property type="entry name" value="SR_ResInv"/>
    <property type="match status" value="1"/>
</dbReference>
<dbReference type="InterPro" id="IPR006120">
    <property type="entry name" value="Resolvase_HTH_dom"/>
</dbReference>
<feature type="domain" description="Resolvase/invertase-type recombinase catalytic" evidence="7">
    <location>
        <begin position="1"/>
        <end position="138"/>
    </location>
</feature>
<organism evidence="8 9">
    <name type="scientific">Acetobacter orientalis</name>
    <dbReference type="NCBI Taxonomy" id="146474"/>
    <lineage>
        <taxon>Bacteria</taxon>
        <taxon>Pseudomonadati</taxon>
        <taxon>Pseudomonadota</taxon>
        <taxon>Alphaproteobacteria</taxon>
        <taxon>Acetobacterales</taxon>
        <taxon>Acetobacteraceae</taxon>
        <taxon>Acetobacter</taxon>
    </lineage>
</organism>
<dbReference type="PANTHER" id="PTHR30461:SF2">
    <property type="entry name" value="SERINE RECOMBINASE PINE-RELATED"/>
    <property type="match status" value="1"/>
</dbReference>
<evidence type="ECO:0000256" key="5">
    <source>
        <dbReference type="PIRSR" id="PIRSR606118-50"/>
    </source>
</evidence>
<dbReference type="InterPro" id="IPR006119">
    <property type="entry name" value="Resolv_N"/>
</dbReference>
<evidence type="ECO:0000256" key="2">
    <source>
        <dbReference type="ARBA" id="ARBA00022908"/>
    </source>
</evidence>
<evidence type="ECO:0000256" key="6">
    <source>
        <dbReference type="PROSITE-ProRule" id="PRU10137"/>
    </source>
</evidence>
<dbReference type="KEGG" id="aot:AcetOri_orf02441"/>
<dbReference type="GO" id="GO:0003677">
    <property type="term" value="F:DNA binding"/>
    <property type="evidence" value="ECO:0007669"/>
    <property type="project" value="UniProtKB-KW"/>
</dbReference>
<dbReference type="InterPro" id="IPR050639">
    <property type="entry name" value="SSR_resolvase"/>
</dbReference>
<dbReference type="Gene3D" id="3.40.50.1390">
    <property type="entry name" value="Resolvase, N-terminal catalytic domain"/>
    <property type="match status" value="1"/>
</dbReference>
<keyword evidence="3" id="KW-0238">DNA-binding</keyword>
<dbReference type="Pfam" id="PF00239">
    <property type="entry name" value="Resolvase"/>
    <property type="match status" value="1"/>
</dbReference>
<dbReference type="PROSITE" id="PS51736">
    <property type="entry name" value="RECOMBINASES_3"/>
    <property type="match status" value="1"/>
</dbReference>
<name>A0A2Z5ZHX1_9PROT</name>
<comment type="similarity">
    <text evidence="1">Belongs to the site-specific recombinase resolvase family.</text>
</comment>
<evidence type="ECO:0000313" key="8">
    <source>
        <dbReference type="EMBL" id="BBC79969.1"/>
    </source>
</evidence>
<dbReference type="SUPFAM" id="SSF53041">
    <property type="entry name" value="Resolvase-like"/>
    <property type="match status" value="1"/>
</dbReference>
<feature type="active site" description="O-(5'-phospho-DNA)-serine intermediate" evidence="5 6">
    <location>
        <position position="9"/>
    </location>
</feature>
<dbReference type="GO" id="GO:0000150">
    <property type="term" value="F:DNA strand exchange activity"/>
    <property type="evidence" value="ECO:0007669"/>
    <property type="project" value="InterPro"/>
</dbReference>
<dbReference type="Pfam" id="PF02796">
    <property type="entry name" value="HTH_7"/>
    <property type="match status" value="1"/>
</dbReference>
<dbReference type="Proteomes" id="UP000270034">
    <property type="component" value="Chromosome"/>
</dbReference>
<reference evidence="8 9" key="1">
    <citation type="submission" date="2018-02" db="EMBL/GenBank/DDBJ databases">
        <title>Acetobacter orientalis genome.</title>
        <authorList>
            <person name="Nakashima N."/>
            <person name="Tamura T."/>
        </authorList>
    </citation>
    <scope>NUCLEOTIDE SEQUENCE [LARGE SCALE GENOMIC DNA]</scope>
    <source>
        <strain evidence="8 9">FAN1</strain>
    </source>
</reference>
<dbReference type="SUPFAM" id="SSF46689">
    <property type="entry name" value="Homeodomain-like"/>
    <property type="match status" value="1"/>
</dbReference>
<dbReference type="SMART" id="SM00857">
    <property type="entry name" value="Resolvase"/>
    <property type="match status" value="1"/>
</dbReference>
<dbReference type="InterPro" id="IPR036162">
    <property type="entry name" value="Resolvase-like_N_sf"/>
</dbReference>
<dbReference type="CDD" id="cd00569">
    <property type="entry name" value="HTH_Hin_like"/>
    <property type="match status" value="1"/>
</dbReference>